<evidence type="ECO:0000313" key="3">
    <source>
        <dbReference type="Proteomes" id="UP000016638"/>
    </source>
</evidence>
<organism evidence="2 3">
    <name type="scientific">Olsenella profusa F0195</name>
    <dbReference type="NCBI Taxonomy" id="1125712"/>
    <lineage>
        <taxon>Bacteria</taxon>
        <taxon>Bacillati</taxon>
        <taxon>Actinomycetota</taxon>
        <taxon>Coriobacteriia</taxon>
        <taxon>Coriobacteriales</taxon>
        <taxon>Atopobiaceae</taxon>
        <taxon>Olsenella</taxon>
    </lineage>
</organism>
<dbReference type="Proteomes" id="UP000016638">
    <property type="component" value="Unassembled WGS sequence"/>
</dbReference>
<keyword evidence="3" id="KW-1185">Reference proteome</keyword>
<dbReference type="RefSeq" id="WP_021726537.1">
    <property type="nucleotide sequence ID" value="NZ_AWEZ01000059.1"/>
</dbReference>
<dbReference type="EMBL" id="AWEZ01000059">
    <property type="protein sequence ID" value="ERL07491.1"/>
    <property type="molecule type" value="Genomic_DNA"/>
</dbReference>
<evidence type="ECO:0000256" key="1">
    <source>
        <dbReference type="ARBA" id="ARBA00009981"/>
    </source>
</evidence>
<dbReference type="STRING" id="1125712.HMPREF1316_2287"/>
<evidence type="ECO:0000313" key="2">
    <source>
        <dbReference type="EMBL" id="ERL07491.1"/>
    </source>
</evidence>
<comment type="similarity">
    <text evidence="1">Belongs to the phD/YefM antitoxin family.</text>
</comment>
<name>U2V489_9ACTN</name>
<protein>
    <submittedName>
        <fullName evidence="2">Toxin-antitoxin system, antitoxin component, PHD family</fullName>
    </submittedName>
</protein>
<dbReference type="InterPro" id="IPR036165">
    <property type="entry name" value="YefM-like_sf"/>
</dbReference>
<dbReference type="PATRIC" id="fig|1125712.3.peg.1635"/>
<dbReference type="AlphaFoldDB" id="U2V489"/>
<accession>U2V489</accession>
<dbReference type="eggNOG" id="ENOG503381Y">
    <property type="taxonomic scope" value="Bacteria"/>
</dbReference>
<sequence length="88" mass="9660">MQIVPIKELKDGARISEMCHASDEPIHVTKNGYADMVIMSSSAYDELARRANANRTATAIQEGIEAIQRGECQDAYEALSSIRGKYGI</sequence>
<proteinExistence type="inferred from homology"/>
<gene>
    <name evidence="2" type="ORF">HMPREF1316_2287</name>
</gene>
<reference evidence="2 3" key="1">
    <citation type="submission" date="2013-08" db="EMBL/GenBank/DDBJ databases">
        <authorList>
            <person name="Durkin A.S."/>
            <person name="Haft D.R."/>
            <person name="McCorrison J."/>
            <person name="Torralba M."/>
            <person name="Gillis M."/>
            <person name="Haft D.H."/>
            <person name="Methe B."/>
            <person name="Sutton G."/>
            <person name="Nelson K.E."/>
        </authorList>
    </citation>
    <scope>NUCLEOTIDE SEQUENCE [LARGE SCALE GENOMIC DNA]</scope>
    <source>
        <strain evidence="2 3">F0195</strain>
    </source>
</reference>
<dbReference type="SUPFAM" id="SSF143120">
    <property type="entry name" value="YefM-like"/>
    <property type="match status" value="1"/>
</dbReference>
<comment type="caution">
    <text evidence="2">The sequence shown here is derived from an EMBL/GenBank/DDBJ whole genome shotgun (WGS) entry which is preliminary data.</text>
</comment>